<sequence>MGNSSSSHRDPPSSHSWTLSYPPRTHPAHPNQKVLPERYPPGQRLRVTNNGVLLHTVGTLNRHAYNGYPVPVARFGSEPDLRFTGREFMSYGPPPPSHHTTEFPLSKQKISRSRKKYKAPAPAVTNGLDSSSPDSYQAWDTSAENSEVQAPPTRKSRLFKTHAETKGPAARMNKIPPLHRSLSSPQFHEELLEATQKLRHQQRHRSKSPSSALDNMNNTNHSNNSNLSNGNHGNGPLSNGNHANGPLSNDNHGNGVLSNGNYGNGPLSNGNHGVLNNAHLDSTKNSVQPPPRLHRGIAKEKQITPNIRKLSSSDNNVYLYNNNSNKENMPNSANQNQKPNQSQQQEMKEIVKEDNMKTNWDNIKPVKTFYFGMEEEDLRQKNNNNNESEMDRFAAEIHHRHSPVSDGVEEDMDINNISLHLRPTLPRKQLDIPRFSPTAAWRLLSSLESPPLSHQSEGEEDDLVVPHVTDKSVDSGISGDASPHLYSAQNSQAAWTPQQDLEETSSDGGLESAPVTPETMGAPTFSLSLPRDSHNAKHSFTMLQSHGWMSELPSAHNTNGVISSSRDGRDGGGSSLVDENWVLSRSVPSSLHLQRWVTEPSTDQDRERDSLGGGQSLPYFARSNSGGGRVMYLPEYQPSRIPHSMQDMTGFSKSCDNLLVMREREREELTETDIELESVPLTNQKQGKKSKKFTFQSTVRQIERRRIAEKLSKQAEQKERQRLMELATMQRVEAEFQRKREREKADIRQQLRLYTHVLSEYKQPSRDYKDYTPQVTRSDVPESPPSQVIHPQVVYQMPKNTQVYVVANGNNNVASNTNNNNSNTPSTLSDSSNYRRNFAQGVTPRSGSELSQPITNRSSSQDDESKDKMSSDNNSNQVTKSEPFPLLPDHKYSLPPPTQLPPDQGSKPLKPSHVLTSLLQPFDPKKSYRPITFSPNPTATQIVS</sequence>
<protein>
    <submittedName>
        <fullName evidence="2">Uncharacterized protein</fullName>
    </submittedName>
</protein>
<feature type="compositionally biased region" description="Polar residues" evidence="1">
    <location>
        <begin position="127"/>
        <end position="148"/>
    </location>
</feature>
<feature type="region of interest" description="Disordered" evidence="1">
    <location>
        <begin position="470"/>
        <end position="531"/>
    </location>
</feature>
<feature type="region of interest" description="Disordered" evidence="1">
    <location>
        <begin position="764"/>
        <end position="787"/>
    </location>
</feature>
<feature type="region of interest" description="Disordered" evidence="1">
    <location>
        <begin position="594"/>
        <end position="620"/>
    </location>
</feature>
<dbReference type="AlphaFoldDB" id="A0A8D8V218"/>
<feature type="compositionally biased region" description="Low complexity" evidence="1">
    <location>
        <begin position="310"/>
        <end position="345"/>
    </location>
</feature>
<feature type="compositionally biased region" description="Basic residues" evidence="1">
    <location>
        <begin position="197"/>
        <end position="207"/>
    </location>
</feature>
<feature type="compositionally biased region" description="Basic residues" evidence="1">
    <location>
        <begin position="109"/>
        <end position="118"/>
    </location>
</feature>
<reference evidence="2" key="1">
    <citation type="submission" date="2021-05" db="EMBL/GenBank/DDBJ databases">
        <authorList>
            <person name="Alioto T."/>
            <person name="Alioto T."/>
            <person name="Gomez Garrido J."/>
        </authorList>
    </citation>
    <scope>NUCLEOTIDE SEQUENCE</scope>
</reference>
<evidence type="ECO:0000256" key="1">
    <source>
        <dbReference type="SAM" id="MobiDB-lite"/>
    </source>
</evidence>
<feature type="compositionally biased region" description="Polar residues" evidence="1">
    <location>
        <begin position="843"/>
        <end position="857"/>
    </location>
</feature>
<accession>A0A8D8V218</accession>
<dbReference type="EMBL" id="HBUF01353149">
    <property type="protein sequence ID" value="CAG6715426.1"/>
    <property type="molecule type" value="Transcribed_RNA"/>
</dbReference>
<feature type="compositionally biased region" description="Polar residues" evidence="1">
    <location>
        <begin position="246"/>
        <end position="271"/>
    </location>
</feature>
<feature type="compositionally biased region" description="Low complexity" evidence="1">
    <location>
        <begin position="215"/>
        <end position="242"/>
    </location>
</feature>
<feature type="region of interest" description="Disordered" evidence="1">
    <location>
        <begin position="810"/>
        <end position="944"/>
    </location>
</feature>
<feature type="region of interest" description="Disordered" evidence="1">
    <location>
        <begin position="1"/>
        <end position="43"/>
    </location>
</feature>
<feature type="region of interest" description="Disordered" evidence="1">
    <location>
        <begin position="92"/>
        <end position="181"/>
    </location>
</feature>
<feature type="compositionally biased region" description="Polar residues" evidence="1">
    <location>
        <begin position="933"/>
        <end position="944"/>
    </location>
</feature>
<name>A0A8D8V218_9HEMI</name>
<proteinExistence type="predicted"/>
<feature type="compositionally biased region" description="Low complexity" evidence="1">
    <location>
        <begin position="810"/>
        <end position="832"/>
    </location>
</feature>
<feature type="region of interest" description="Disordered" evidence="1">
    <location>
        <begin position="197"/>
        <end position="348"/>
    </location>
</feature>
<evidence type="ECO:0000313" key="2">
    <source>
        <dbReference type="EMBL" id="CAG6715426.1"/>
    </source>
</evidence>
<feature type="compositionally biased region" description="Polar residues" evidence="1">
    <location>
        <begin position="487"/>
        <end position="499"/>
    </location>
</feature>
<organism evidence="2">
    <name type="scientific">Cacopsylla melanoneura</name>
    <dbReference type="NCBI Taxonomy" id="428564"/>
    <lineage>
        <taxon>Eukaryota</taxon>
        <taxon>Metazoa</taxon>
        <taxon>Ecdysozoa</taxon>
        <taxon>Arthropoda</taxon>
        <taxon>Hexapoda</taxon>
        <taxon>Insecta</taxon>
        <taxon>Pterygota</taxon>
        <taxon>Neoptera</taxon>
        <taxon>Paraneoptera</taxon>
        <taxon>Hemiptera</taxon>
        <taxon>Sternorrhyncha</taxon>
        <taxon>Psylloidea</taxon>
        <taxon>Psyllidae</taxon>
        <taxon>Psyllinae</taxon>
        <taxon>Cacopsylla</taxon>
    </lineage>
</organism>